<accession>A0A944D591</accession>
<evidence type="ECO:0000256" key="1">
    <source>
        <dbReference type="SAM" id="MobiDB-lite"/>
    </source>
</evidence>
<comment type="caution">
    <text evidence="2">The sequence shown here is derived from an EMBL/GenBank/DDBJ whole genome shotgun (WGS) entry which is preliminary data.</text>
</comment>
<keyword evidence="3" id="KW-1185">Reference proteome</keyword>
<name>A0A944D591_DENI1</name>
<reference evidence="3" key="1">
    <citation type="journal article" date="2022" name="ISME J.">
        <title>Genetic and phylogenetic analysis of dissimilatory iodate-reducing bacteria identifies potential niches across the world's oceans.</title>
        <authorList>
            <person name="Reyes-Umana V."/>
            <person name="Henning Z."/>
            <person name="Lee K."/>
            <person name="Barnum T.P."/>
            <person name="Coates J.D."/>
        </authorList>
    </citation>
    <scope>NUCLEOTIDE SEQUENCE [LARGE SCALE GENOMIC DNA]</scope>
    <source>
        <strain evidence="3">IR12</strain>
    </source>
</reference>
<dbReference type="EMBL" id="JAEKFT010000003">
    <property type="protein sequence ID" value="MBT0960225.1"/>
    <property type="molecule type" value="Genomic_DNA"/>
</dbReference>
<dbReference type="Pfam" id="PF12101">
    <property type="entry name" value="DUF3577"/>
    <property type="match status" value="1"/>
</dbReference>
<dbReference type="InterPro" id="IPR021960">
    <property type="entry name" value="DUF3577"/>
</dbReference>
<dbReference type="RefSeq" id="WP_214359979.1">
    <property type="nucleotide sequence ID" value="NZ_JAEKFT010000003.1"/>
</dbReference>
<sequence>MTTTETRNPTDDQGQKEYFDLHTSGIGYLSRIRTVTPKGSGRKSEPMLCCAINAMRGEVGDPQYSYFDLRVTELEAQRLVLRCEDAVKAGKKVIVAFMIGDVYIHPYVKRVEGKDEHRAILKGRLFRISYIKVDGQVVYRRDDAAAGSEADSQGGSAVHGSGEAG</sequence>
<evidence type="ECO:0000313" key="2">
    <source>
        <dbReference type="EMBL" id="MBT0960225.1"/>
    </source>
</evidence>
<gene>
    <name evidence="2" type="ORF">I8J34_03470</name>
</gene>
<evidence type="ECO:0000313" key="3">
    <source>
        <dbReference type="Proteomes" id="UP000694660"/>
    </source>
</evidence>
<feature type="region of interest" description="Disordered" evidence="1">
    <location>
        <begin position="146"/>
        <end position="165"/>
    </location>
</feature>
<dbReference type="AlphaFoldDB" id="A0A944D591"/>
<proteinExistence type="predicted"/>
<dbReference type="Proteomes" id="UP000694660">
    <property type="component" value="Unassembled WGS sequence"/>
</dbReference>
<organism evidence="2 3">
    <name type="scientific">Denitromonas iodatirespirans</name>
    <dbReference type="NCBI Taxonomy" id="2795389"/>
    <lineage>
        <taxon>Bacteria</taxon>
        <taxon>Pseudomonadati</taxon>
        <taxon>Pseudomonadota</taxon>
        <taxon>Betaproteobacteria</taxon>
        <taxon>Rhodocyclales</taxon>
        <taxon>Zoogloeaceae</taxon>
        <taxon>Denitromonas</taxon>
    </lineage>
</organism>
<protein>
    <submittedName>
        <fullName evidence="2">DUF3577 domain-containing protein</fullName>
    </submittedName>
</protein>